<name>A0A7X0FTQ9_9ACTN</name>
<keyword evidence="1" id="KW-0812">Transmembrane</keyword>
<keyword evidence="3" id="KW-1185">Reference proteome</keyword>
<dbReference type="AlphaFoldDB" id="A0A7X0FTQ9"/>
<evidence type="ECO:0000313" key="3">
    <source>
        <dbReference type="Proteomes" id="UP000546324"/>
    </source>
</evidence>
<keyword evidence="1" id="KW-1133">Transmembrane helix</keyword>
<dbReference type="Gene3D" id="6.20.20.10">
    <property type="match status" value="1"/>
</dbReference>
<keyword evidence="1" id="KW-0472">Membrane</keyword>
<dbReference type="RefSeq" id="WP_185023326.1">
    <property type="nucleotide sequence ID" value="NZ_JACHMQ010000001.1"/>
</dbReference>
<dbReference type="Proteomes" id="UP000546324">
    <property type="component" value="Unassembled WGS sequence"/>
</dbReference>
<dbReference type="SUPFAM" id="SSF57938">
    <property type="entry name" value="DnaJ/Hsp40 cysteine-rich domain"/>
    <property type="match status" value="1"/>
</dbReference>
<sequence>MPLSALHSLAPLAADTAPQDDGGGRRWLLLILAAAVYGLGYAISIRIHPYKNCPRCNGSGRHRGALFSHAYRACDRCGGKGREYRAFAHRPYAQNEHKRRGRR</sequence>
<organism evidence="2 3">
    <name type="scientific">Actinomadura coerulea</name>
    <dbReference type="NCBI Taxonomy" id="46159"/>
    <lineage>
        <taxon>Bacteria</taxon>
        <taxon>Bacillati</taxon>
        <taxon>Actinomycetota</taxon>
        <taxon>Actinomycetes</taxon>
        <taxon>Streptosporangiales</taxon>
        <taxon>Thermomonosporaceae</taxon>
        <taxon>Actinomadura</taxon>
    </lineage>
</organism>
<comment type="caution">
    <text evidence="2">The sequence shown here is derived from an EMBL/GenBank/DDBJ whole genome shotgun (WGS) entry which is preliminary data.</text>
</comment>
<protein>
    <submittedName>
        <fullName evidence="2">Uncharacterized protein</fullName>
    </submittedName>
</protein>
<evidence type="ECO:0000256" key="1">
    <source>
        <dbReference type="SAM" id="Phobius"/>
    </source>
</evidence>
<accession>A0A7X0FTQ9</accession>
<feature type="transmembrane region" description="Helical" evidence="1">
    <location>
        <begin position="26"/>
        <end position="45"/>
    </location>
</feature>
<dbReference type="EMBL" id="JACHMQ010000001">
    <property type="protein sequence ID" value="MBB6393523.1"/>
    <property type="molecule type" value="Genomic_DNA"/>
</dbReference>
<gene>
    <name evidence="2" type="ORF">BKA00_000437</name>
</gene>
<proteinExistence type="predicted"/>
<dbReference type="InterPro" id="IPR036410">
    <property type="entry name" value="HSP_DnaJ_Cys-rich_dom_sf"/>
</dbReference>
<reference evidence="2 3" key="1">
    <citation type="submission" date="2020-08" db="EMBL/GenBank/DDBJ databases">
        <title>Sequencing the genomes of 1000 actinobacteria strains.</title>
        <authorList>
            <person name="Klenk H.-P."/>
        </authorList>
    </citation>
    <scope>NUCLEOTIDE SEQUENCE [LARGE SCALE GENOMIC DNA]</scope>
    <source>
        <strain evidence="2 3">DSM 43675</strain>
    </source>
</reference>
<evidence type="ECO:0000313" key="2">
    <source>
        <dbReference type="EMBL" id="MBB6393523.1"/>
    </source>
</evidence>